<reference evidence="3 4" key="1">
    <citation type="submission" date="2020-01" db="EMBL/GenBank/DDBJ databases">
        <title>Paenibacillus soybeanensis sp. nov. isolated from the nodules of soybean (Glycine max(L.) Merr).</title>
        <authorList>
            <person name="Wang H."/>
        </authorList>
    </citation>
    <scope>NUCLEOTIDE SEQUENCE [LARGE SCALE GENOMIC DNA]</scope>
    <source>
        <strain evidence="3 4">T1</strain>
    </source>
</reference>
<feature type="transmembrane region" description="Helical" evidence="1">
    <location>
        <begin position="9"/>
        <end position="28"/>
    </location>
</feature>
<sequence>MTKLERIKAVLLYGVFIGYLLVLLKILFLSRVSVSELFNTQRAAVRSINLVPFDTIREYLSGSSANLRRFASANVVGNILIFIPLGVYLTALKRNKNVLANLCLILALSLLVEIIQGLLGIGTADIDDVILNGLGGWIGILAYQFLRIIVRGQKNALTAVTVLSVVMGLPVICYYLFFIKMRF</sequence>
<evidence type="ECO:0000313" key="3">
    <source>
        <dbReference type="EMBL" id="NBD27257.1"/>
    </source>
</evidence>
<keyword evidence="1" id="KW-0472">Membrane</keyword>
<feature type="transmembrane region" description="Helical" evidence="1">
    <location>
        <begin position="98"/>
        <end position="123"/>
    </location>
</feature>
<organism evidence="3 4">
    <name type="scientific">Paenibacillus glycinis</name>
    <dbReference type="NCBI Taxonomy" id="2697035"/>
    <lineage>
        <taxon>Bacteria</taxon>
        <taxon>Bacillati</taxon>
        <taxon>Bacillota</taxon>
        <taxon>Bacilli</taxon>
        <taxon>Bacillales</taxon>
        <taxon>Paenibacillaceae</taxon>
        <taxon>Paenibacillus</taxon>
    </lineage>
</organism>
<feature type="transmembrane region" description="Helical" evidence="1">
    <location>
        <begin position="157"/>
        <end position="177"/>
    </location>
</feature>
<keyword evidence="1" id="KW-1133">Transmembrane helix</keyword>
<keyword evidence="4" id="KW-1185">Reference proteome</keyword>
<dbReference type="Proteomes" id="UP000665561">
    <property type="component" value="Unassembled WGS sequence"/>
</dbReference>
<feature type="transmembrane region" description="Helical" evidence="1">
    <location>
        <begin position="70"/>
        <end position="91"/>
    </location>
</feature>
<dbReference type="Pfam" id="PF04892">
    <property type="entry name" value="VanZ"/>
    <property type="match status" value="1"/>
</dbReference>
<evidence type="ECO:0000259" key="2">
    <source>
        <dbReference type="Pfam" id="PF04892"/>
    </source>
</evidence>
<accession>A0ABW9XX22</accession>
<protein>
    <submittedName>
        <fullName evidence="3">VanZ family protein</fullName>
    </submittedName>
</protein>
<evidence type="ECO:0000313" key="4">
    <source>
        <dbReference type="Proteomes" id="UP000665561"/>
    </source>
</evidence>
<dbReference type="PANTHER" id="PTHR36834">
    <property type="entry name" value="MEMBRANE PROTEIN-RELATED"/>
    <property type="match status" value="1"/>
</dbReference>
<comment type="caution">
    <text evidence="3">The sequence shown here is derived from an EMBL/GenBank/DDBJ whole genome shotgun (WGS) entry which is preliminary data.</text>
</comment>
<keyword evidence="1" id="KW-0812">Transmembrane</keyword>
<dbReference type="InterPro" id="IPR006976">
    <property type="entry name" value="VanZ-like"/>
</dbReference>
<dbReference type="RefSeq" id="WP_161746281.1">
    <property type="nucleotide sequence ID" value="NZ_JAAAMV010000026.1"/>
</dbReference>
<evidence type="ECO:0000256" key="1">
    <source>
        <dbReference type="SAM" id="Phobius"/>
    </source>
</evidence>
<proteinExistence type="predicted"/>
<dbReference type="EMBL" id="JAAAMV010000026">
    <property type="protein sequence ID" value="NBD27257.1"/>
    <property type="molecule type" value="Genomic_DNA"/>
</dbReference>
<dbReference type="PANTHER" id="PTHR36834:SF1">
    <property type="entry name" value="INTEGRAL MEMBRANE PROTEIN"/>
    <property type="match status" value="1"/>
</dbReference>
<name>A0ABW9XX22_9BACL</name>
<feature type="domain" description="VanZ-like" evidence="2">
    <location>
        <begin position="16"/>
        <end position="146"/>
    </location>
</feature>
<dbReference type="InterPro" id="IPR053150">
    <property type="entry name" value="Teicoplanin_resist-assoc"/>
</dbReference>
<feature type="transmembrane region" description="Helical" evidence="1">
    <location>
        <begin position="129"/>
        <end position="150"/>
    </location>
</feature>
<gene>
    <name evidence="3" type="ORF">GT019_25590</name>
</gene>